<dbReference type="EMBL" id="UGPN01000002">
    <property type="protein sequence ID" value="STY59044.1"/>
    <property type="molecule type" value="Genomic_DNA"/>
</dbReference>
<evidence type="ECO:0000313" key="3">
    <source>
        <dbReference type="EMBL" id="TRB40394.1"/>
    </source>
</evidence>
<dbReference type="OrthoDB" id="9814400at2"/>
<evidence type="ECO:0000313" key="6">
    <source>
        <dbReference type="Proteomes" id="UP000315164"/>
    </source>
</evidence>
<dbReference type="InterPro" id="IPR003497">
    <property type="entry name" value="BRO_N_domain"/>
</dbReference>
<organism evidence="4 6">
    <name type="scientific">Mannheimia haemolytica</name>
    <name type="common">Pasteurella haemolytica</name>
    <dbReference type="NCBI Taxonomy" id="75985"/>
    <lineage>
        <taxon>Bacteria</taxon>
        <taxon>Pseudomonadati</taxon>
        <taxon>Pseudomonadota</taxon>
        <taxon>Gammaproteobacteria</taxon>
        <taxon>Pasteurellales</taxon>
        <taxon>Pasteurellaceae</taxon>
        <taxon>Mannheimia</taxon>
    </lineage>
</organism>
<dbReference type="PROSITE" id="PS51750">
    <property type="entry name" value="BRO_N"/>
    <property type="match status" value="1"/>
</dbReference>
<name>A0A248ZX11_MANHA</name>
<dbReference type="SMART" id="SM01040">
    <property type="entry name" value="Bro-N"/>
    <property type="match status" value="1"/>
</dbReference>
<evidence type="ECO:0000313" key="4">
    <source>
        <dbReference type="EMBL" id="TRB76225.1"/>
    </source>
</evidence>
<dbReference type="GeneID" id="67368089"/>
<protein>
    <submittedName>
        <fullName evidence="2">DNA-damage-inducible protein D</fullName>
    </submittedName>
    <submittedName>
        <fullName evidence="4">Phage antirepressor protein</fullName>
    </submittedName>
</protein>
<dbReference type="KEGG" id="mhaq:WC39_02330"/>
<reference evidence="6 7" key="2">
    <citation type="journal article" date="2019" name="Vet. Microbiol.">
        <title>Genetic characterization of susceptible and multi-drug resistant Mannheimia haemolytica isolated from high-risk stocker calves prior to and after antimicrobial metaphylaxis.</title>
        <authorList>
            <person name="Snyder E.R."/>
            <person name="Alvarez-Narvaez S."/>
            <person name="Credille B.C."/>
        </authorList>
    </citation>
    <scope>NUCLEOTIDE SEQUENCE [LARGE SCALE GENOMIC DNA]</scope>
    <source>
        <strain evidence="4 6">UGA-R5-128-1</strain>
        <strain evidence="3 7">UGA-R7-163-1</strain>
    </source>
</reference>
<dbReference type="Proteomes" id="UP000254802">
    <property type="component" value="Unassembled WGS sequence"/>
</dbReference>
<proteinExistence type="predicted"/>
<dbReference type="KEGG" id="mhay:VK67_02335"/>
<dbReference type="AlphaFoldDB" id="A0A248ZX11"/>
<gene>
    <name evidence="4" type="ORF">FEA53_00110</name>
    <name evidence="3" type="ORF">FEB89_00110</name>
    <name evidence="2" type="ORF">NCTC10638_00189</name>
</gene>
<evidence type="ECO:0000313" key="5">
    <source>
        <dbReference type="Proteomes" id="UP000254802"/>
    </source>
</evidence>
<evidence type="ECO:0000313" key="2">
    <source>
        <dbReference type="EMBL" id="STY59044.1"/>
    </source>
</evidence>
<dbReference type="EMBL" id="VAJB01000001">
    <property type="protein sequence ID" value="TRB76225.1"/>
    <property type="molecule type" value="Genomic_DNA"/>
</dbReference>
<dbReference type="Pfam" id="PF02498">
    <property type="entry name" value="Bro-N"/>
    <property type="match status" value="1"/>
</dbReference>
<keyword evidence="7" id="KW-1185">Reference proteome</keyword>
<sequence>MNEIKLFENSQIRSVWDSEKEEWFFSVVDIIEVLTQSSNPRRYWSDLKRKIKDEEGGIELYEKIVQLKLKAPDGKMRETDATDLQGIFRIIQSVPSPKAEPLKMWLAEVGKERIDEIIDPELTIDRALATYLKKGYSREWINQRLQAIQVRKELTDTWQDHGVQVGREFAILTNEITQAWSGMTTRQYKDFKGLKKESLRDNMTTTELVLNMLAEAATKDIAQISHPQGLEENKTVAKRGGNVAKVARESLEAETGKPVITQQNAIDFAAVIEQVAKQVKK</sequence>
<dbReference type="EMBL" id="VAJI01000001">
    <property type="protein sequence ID" value="TRB40394.1"/>
    <property type="molecule type" value="Genomic_DNA"/>
</dbReference>
<evidence type="ECO:0000313" key="7">
    <source>
        <dbReference type="Proteomes" id="UP000318394"/>
    </source>
</evidence>
<dbReference type="STRING" id="75985.WC39_02330"/>
<dbReference type="RefSeq" id="WP_006253762.1">
    <property type="nucleotide sequence ID" value="NZ_CP011098.1"/>
</dbReference>
<feature type="domain" description="Bro-N" evidence="1">
    <location>
        <begin position="1"/>
        <end position="121"/>
    </location>
</feature>
<dbReference type="Proteomes" id="UP000318394">
    <property type="component" value="Unassembled WGS sequence"/>
</dbReference>
<dbReference type="Proteomes" id="UP000315164">
    <property type="component" value="Unassembled WGS sequence"/>
</dbReference>
<evidence type="ECO:0000259" key="1">
    <source>
        <dbReference type="PROSITE" id="PS51750"/>
    </source>
</evidence>
<accession>A0A248ZX11</accession>
<reference evidence="2 5" key="1">
    <citation type="submission" date="2018-06" db="EMBL/GenBank/DDBJ databases">
        <authorList>
            <consortium name="Pathogen Informatics"/>
            <person name="Doyle S."/>
        </authorList>
    </citation>
    <scope>NUCLEOTIDE SEQUENCE [LARGE SCALE GENOMIC DNA]</scope>
    <source>
        <strain evidence="2 5">NCTC10638</strain>
    </source>
</reference>